<dbReference type="Pfam" id="PF00300">
    <property type="entry name" value="His_Phos_1"/>
    <property type="match status" value="2"/>
</dbReference>
<gene>
    <name evidence="13" type="ORF">CAPTEDRAFT_21910</name>
</gene>
<evidence type="ECO:0000256" key="5">
    <source>
        <dbReference type="ARBA" id="ARBA00022801"/>
    </source>
</evidence>
<dbReference type="FunFam" id="3.40.50.1240:FF:000009">
    <property type="entry name" value="serine/threonine-protein phosphatase PGAM5, mitochondrial isoform X1"/>
    <property type="match status" value="1"/>
</dbReference>
<organism evidence="13">
    <name type="scientific">Capitella teleta</name>
    <name type="common">Polychaete worm</name>
    <dbReference type="NCBI Taxonomy" id="283909"/>
    <lineage>
        <taxon>Eukaryota</taxon>
        <taxon>Metazoa</taxon>
        <taxon>Spiralia</taxon>
        <taxon>Lophotrochozoa</taxon>
        <taxon>Annelida</taxon>
        <taxon>Polychaeta</taxon>
        <taxon>Sedentaria</taxon>
        <taxon>Scolecida</taxon>
        <taxon>Capitellidae</taxon>
        <taxon>Capitella</taxon>
    </lineage>
</organism>
<dbReference type="HOGENOM" id="CLU_063130_1_0_1"/>
<proteinExistence type="inferred from homology"/>
<dbReference type="PANTHER" id="PTHR20935">
    <property type="entry name" value="PHOSPHOGLYCERATE MUTASE-RELATED"/>
    <property type="match status" value="1"/>
</dbReference>
<evidence type="ECO:0000313" key="13">
    <source>
        <dbReference type="EMBL" id="ELU15131.1"/>
    </source>
</evidence>
<comment type="catalytic activity">
    <reaction evidence="11">
        <text>O-phospho-L-threonyl-[protein] + H2O = L-threonyl-[protein] + phosphate</text>
        <dbReference type="Rhea" id="RHEA:47004"/>
        <dbReference type="Rhea" id="RHEA-COMP:11060"/>
        <dbReference type="Rhea" id="RHEA-COMP:11605"/>
        <dbReference type="ChEBI" id="CHEBI:15377"/>
        <dbReference type="ChEBI" id="CHEBI:30013"/>
        <dbReference type="ChEBI" id="CHEBI:43474"/>
        <dbReference type="ChEBI" id="CHEBI:61977"/>
        <dbReference type="EC" id="3.1.3.16"/>
    </reaction>
</comment>
<dbReference type="EMBL" id="KB293995">
    <property type="protein sequence ID" value="ELU15131.1"/>
    <property type="molecule type" value="Genomic_DNA"/>
</dbReference>
<dbReference type="EnsemblMetazoa" id="CapteT21910">
    <property type="protein sequence ID" value="CapteP21910"/>
    <property type="gene ID" value="CapteG21910"/>
</dbReference>
<evidence type="ECO:0000256" key="11">
    <source>
        <dbReference type="ARBA" id="ARBA00048336"/>
    </source>
</evidence>
<keyword evidence="6" id="KW-0496">Mitochondrion</keyword>
<evidence type="ECO:0000313" key="15">
    <source>
        <dbReference type="Proteomes" id="UP000014760"/>
    </source>
</evidence>
<dbReference type="OrthoDB" id="2118094at2759"/>
<keyword evidence="7" id="KW-0472">Membrane</keyword>
<comment type="catalytic activity">
    <reaction evidence="10">
        <text>O-phospho-L-seryl-[protein] + H2O = L-seryl-[protein] + phosphate</text>
        <dbReference type="Rhea" id="RHEA:20629"/>
        <dbReference type="Rhea" id="RHEA-COMP:9863"/>
        <dbReference type="Rhea" id="RHEA-COMP:11604"/>
        <dbReference type="ChEBI" id="CHEBI:15377"/>
        <dbReference type="ChEBI" id="CHEBI:29999"/>
        <dbReference type="ChEBI" id="CHEBI:43474"/>
        <dbReference type="ChEBI" id="CHEBI:83421"/>
        <dbReference type="EC" id="3.1.3.16"/>
    </reaction>
</comment>
<evidence type="ECO:0000256" key="2">
    <source>
        <dbReference type="ARBA" id="ARBA00006717"/>
    </source>
</evidence>
<evidence type="ECO:0000256" key="7">
    <source>
        <dbReference type="ARBA" id="ARBA00023136"/>
    </source>
</evidence>
<comment type="subcellular location">
    <subcellularLocation>
        <location evidence="1">Mitochondrion outer membrane</location>
    </subcellularLocation>
</comment>
<dbReference type="EMBL" id="AMQN01004625">
    <property type="status" value="NOT_ANNOTATED_CDS"/>
    <property type="molecule type" value="Genomic_DNA"/>
</dbReference>
<dbReference type="AlphaFoldDB" id="R7VFR0"/>
<reference evidence="13 15" key="2">
    <citation type="journal article" date="2013" name="Nature">
        <title>Insights into bilaterian evolution from three spiralian genomes.</title>
        <authorList>
            <person name="Simakov O."/>
            <person name="Marletaz F."/>
            <person name="Cho S.J."/>
            <person name="Edsinger-Gonzales E."/>
            <person name="Havlak P."/>
            <person name="Hellsten U."/>
            <person name="Kuo D.H."/>
            <person name="Larsson T."/>
            <person name="Lv J."/>
            <person name="Arendt D."/>
            <person name="Savage R."/>
            <person name="Osoegawa K."/>
            <person name="de Jong P."/>
            <person name="Grimwood J."/>
            <person name="Chapman J.A."/>
            <person name="Shapiro H."/>
            <person name="Aerts A."/>
            <person name="Otillar R.P."/>
            <person name="Terry A.Y."/>
            <person name="Boore J.L."/>
            <person name="Grigoriev I.V."/>
            <person name="Lindberg D.R."/>
            <person name="Seaver E.C."/>
            <person name="Weisblat D.A."/>
            <person name="Putnam N.H."/>
            <person name="Rokhsar D.S."/>
        </authorList>
    </citation>
    <scope>NUCLEOTIDE SEQUENCE</scope>
    <source>
        <strain evidence="13 15">I ESC-2004</strain>
    </source>
</reference>
<keyword evidence="4" id="KW-1000">Mitochondrion outer membrane</keyword>
<evidence type="ECO:0000313" key="14">
    <source>
        <dbReference type="EnsemblMetazoa" id="CapteP21910"/>
    </source>
</evidence>
<evidence type="ECO:0000256" key="3">
    <source>
        <dbReference type="ARBA" id="ARBA00013081"/>
    </source>
</evidence>
<dbReference type="EMBL" id="AMQN01004626">
    <property type="status" value="NOT_ANNOTATED_CDS"/>
    <property type="molecule type" value="Genomic_DNA"/>
</dbReference>
<keyword evidence="5" id="KW-0378">Hydrolase</keyword>
<dbReference type="InterPro" id="IPR013078">
    <property type="entry name" value="His_Pase_superF_clade-1"/>
</dbReference>
<protein>
    <recommendedName>
        <fullName evidence="8">Serine/threonine-protein phosphatase PGAM5, mitochondrial</fullName>
        <ecNumber evidence="3">3.1.3.16</ecNumber>
    </recommendedName>
    <alternativeName>
        <fullName evidence="9">Serine/threonine-protein phosphatase Pgam5, mitochondrial</fullName>
    </alternativeName>
</protein>
<dbReference type="SUPFAM" id="SSF53254">
    <property type="entry name" value="Phosphoglycerate mutase-like"/>
    <property type="match status" value="1"/>
</dbReference>
<dbReference type="Gene3D" id="3.40.50.1240">
    <property type="entry name" value="Phosphoglycerate mutase-like"/>
    <property type="match status" value="1"/>
</dbReference>
<evidence type="ECO:0000256" key="8">
    <source>
        <dbReference type="ARBA" id="ARBA00039765"/>
    </source>
</evidence>
<evidence type="ECO:0000256" key="1">
    <source>
        <dbReference type="ARBA" id="ARBA00004294"/>
    </source>
</evidence>
<dbReference type="GO" id="GO:0005741">
    <property type="term" value="C:mitochondrial outer membrane"/>
    <property type="evidence" value="ECO:0007669"/>
    <property type="project" value="UniProtKB-SubCell"/>
</dbReference>
<dbReference type="GO" id="GO:0004722">
    <property type="term" value="F:protein serine/threonine phosphatase activity"/>
    <property type="evidence" value="ECO:0007669"/>
    <property type="project" value="UniProtKB-EC"/>
</dbReference>
<dbReference type="InterPro" id="IPR051021">
    <property type="entry name" value="Mito_Ser/Thr_phosphatase"/>
</dbReference>
<name>R7VFR0_CAPTE</name>
<dbReference type="GO" id="GO:0090141">
    <property type="term" value="P:positive regulation of mitochondrial fission"/>
    <property type="evidence" value="ECO:0007669"/>
    <property type="project" value="TreeGrafter"/>
</dbReference>
<evidence type="ECO:0000256" key="9">
    <source>
        <dbReference type="ARBA" id="ARBA00040722"/>
    </source>
</evidence>
<dbReference type="Proteomes" id="UP000014760">
    <property type="component" value="Unassembled WGS sequence"/>
</dbReference>
<comment type="similarity">
    <text evidence="2">Belongs to the phosphoglycerate mutase family. BPG-dependent PGAM subfamily.</text>
</comment>
<dbReference type="PANTHER" id="PTHR20935:SF0">
    <property type="entry name" value="SERINE_THREONINE-PROTEIN PHOSPHATASE PGAM5, MITOCHONDRIAL"/>
    <property type="match status" value="1"/>
</dbReference>
<dbReference type="PROSITE" id="PS51257">
    <property type="entry name" value="PROKAR_LIPOPROTEIN"/>
    <property type="match status" value="1"/>
</dbReference>
<reference evidence="15" key="1">
    <citation type="submission" date="2012-12" db="EMBL/GenBank/DDBJ databases">
        <authorList>
            <person name="Hellsten U."/>
            <person name="Grimwood J."/>
            <person name="Chapman J.A."/>
            <person name="Shapiro H."/>
            <person name="Aerts A."/>
            <person name="Otillar R.P."/>
            <person name="Terry A.Y."/>
            <person name="Boore J.L."/>
            <person name="Simakov O."/>
            <person name="Marletaz F."/>
            <person name="Cho S.-J."/>
            <person name="Edsinger-Gonzales E."/>
            <person name="Havlak P."/>
            <person name="Kuo D.-H."/>
            <person name="Larsson T."/>
            <person name="Lv J."/>
            <person name="Arendt D."/>
            <person name="Savage R."/>
            <person name="Osoegawa K."/>
            <person name="de Jong P."/>
            <person name="Lindberg D.R."/>
            <person name="Seaver E.C."/>
            <person name="Weisblat D.A."/>
            <person name="Putnam N.H."/>
            <person name="Grigoriev I.V."/>
            <person name="Rokhsar D.S."/>
        </authorList>
    </citation>
    <scope>NUCLEOTIDE SEQUENCE</scope>
    <source>
        <strain evidence="15">I ESC-2004</strain>
    </source>
</reference>
<dbReference type="FunCoup" id="R7VFR0">
    <property type="interactions" value="965"/>
</dbReference>
<sequence length="314" mass="35502">MSWALKGNRAWGLAAGLAGCAVVGTVLKSNWDENDPENDILQLTTEQSQKKRSKKFIPRLPLSTVLASWTTNHTPAVAWDHDWDKRDPKSLIKPLKLKKTPDVVPDSDDMSEEIKKNTPKASRHLYLIRHGQYNLKANEDKGRDLTKLGRDQAHLTGKRLQALNVEYDTLVHSTLTRATETADCILEHLKELPVQKCDLLQEGAPCPPEPPVGHWRPEGHQFFRDGARIEAAFRKYFHRAEPTQLTDSREVIVCHANVIRYFVCRALQIQPEAWLRMSLAHGSITHIIIRPSGRVVLYNLGDSGHLPVDMVTQS</sequence>
<reference evidence="14" key="3">
    <citation type="submission" date="2015-06" db="UniProtKB">
        <authorList>
            <consortium name="EnsemblMetazoa"/>
        </authorList>
    </citation>
    <scope>IDENTIFICATION</scope>
</reference>
<feature type="binding site" evidence="12">
    <location>
        <position position="177"/>
    </location>
    <ligand>
        <name>substrate</name>
    </ligand>
</feature>
<evidence type="ECO:0000256" key="10">
    <source>
        <dbReference type="ARBA" id="ARBA00047761"/>
    </source>
</evidence>
<evidence type="ECO:0000256" key="12">
    <source>
        <dbReference type="PIRSR" id="PIRSR613078-2"/>
    </source>
</evidence>
<dbReference type="STRING" id="283909.R7VFR0"/>
<dbReference type="SMART" id="SM00855">
    <property type="entry name" value="PGAM"/>
    <property type="match status" value="1"/>
</dbReference>
<accession>R7VFR0</accession>
<dbReference type="InterPro" id="IPR029033">
    <property type="entry name" value="His_PPase_superfam"/>
</dbReference>
<keyword evidence="15" id="KW-1185">Reference proteome</keyword>
<evidence type="ECO:0000256" key="4">
    <source>
        <dbReference type="ARBA" id="ARBA00022787"/>
    </source>
</evidence>
<dbReference type="CDD" id="cd07067">
    <property type="entry name" value="HP_PGM_like"/>
    <property type="match status" value="1"/>
</dbReference>
<dbReference type="OMA" id="QLPLFAW"/>
<evidence type="ECO:0000256" key="6">
    <source>
        <dbReference type="ARBA" id="ARBA00023128"/>
    </source>
</evidence>
<dbReference type="EC" id="3.1.3.16" evidence="3"/>